<dbReference type="KEGG" id="ptaw:DW352_22665"/>
<dbReference type="RefSeq" id="WP_115693451.1">
    <property type="nucleotide sequence ID" value="NZ_CP031417.1"/>
</dbReference>
<organism evidence="3 4">
    <name type="scientific">Pseudolabrys taiwanensis</name>
    <dbReference type="NCBI Taxonomy" id="331696"/>
    <lineage>
        <taxon>Bacteria</taxon>
        <taxon>Pseudomonadati</taxon>
        <taxon>Pseudomonadota</taxon>
        <taxon>Alphaproteobacteria</taxon>
        <taxon>Hyphomicrobiales</taxon>
        <taxon>Xanthobacteraceae</taxon>
        <taxon>Pseudolabrys</taxon>
    </lineage>
</organism>
<dbReference type="EMBL" id="CP031417">
    <property type="protein sequence ID" value="AXK83072.1"/>
    <property type="molecule type" value="Genomic_DNA"/>
</dbReference>
<feature type="compositionally biased region" description="Polar residues" evidence="1">
    <location>
        <begin position="70"/>
        <end position="79"/>
    </location>
</feature>
<feature type="chain" id="PRO_5016567435" description="DUF4148 domain-containing protein" evidence="2">
    <location>
        <begin position="21"/>
        <end position="79"/>
    </location>
</feature>
<gene>
    <name evidence="3" type="ORF">DW352_22665</name>
</gene>
<feature type="compositionally biased region" description="Basic and acidic residues" evidence="1">
    <location>
        <begin position="33"/>
        <end position="47"/>
    </location>
</feature>
<feature type="region of interest" description="Disordered" evidence="1">
    <location>
        <begin position="18"/>
        <end position="79"/>
    </location>
</feature>
<sequence>MKKLTIGLFVLAVLAAPVHAQGRGAAEPPSPEEMQKKRDQADLDKQYKNALKRSNSDVTPAKVDPWANMRGSNDQQPKR</sequence>
<keyword evidence="2" id="KW-0732">Signal</keyword>
<dbReference type="OrthoDB" id="8452744at2"/>
<evidence type="ECO:0000313" key="4">
    <source>
        <dbReference type="Proteomes" id="UP000254889"/>
    </source>
</evidence>
<protein>
    <recommendedName>
        <fullName evidence="5">DUF4148 domain-containing protein</fullName>
    </recommendedName>
</protein>
<evidence type="ECO:0000313" key="3">
    <source>
        <dbReference type="EMBL" id="AXK83072.1"/>
    </source>
</evidence>
<reference evidence="3 4" key="1">
    <citation type="submission" date="2018-07" db="EMBL/GenBank/DDBJ databases">
        <authorList>
            <person name="Quirk P.G."/>
            <person name="Krulwich T.A."/>
        </authorList>
    </citation>
    <scope>NUCLEOTIDE SEQUENCE [LARGE SCALE GENOMIC DNA]</scope>
    <source>
        <strain evidence="3 4">CC-BB4</strain>
    </source>
</reference>
<dbReference type="Proteomes" id="UP000254889">
    <property type="component" value="Chromosome"/>
</dbReference>
<evidence type="ECO:0000256" key="2">
    <source>
        <dbReference type="SAM" id="SignalP"/>
    </source>
</evidence>
<keyword evidence="4" id="KW-1185">Reference proteome</keyword>
<dbReference type="AlphaFoldDB" id="A0A346A1M5"/>
<name>A0A346A1M5_9HYPH</name>
<accession>A0A346A1M5</accession>
<evidence type="ECO:0000256" key="1">
    <source>
        <dbReference type="SAM" id="MobiDB-lite"/>
    </source>
</evidence>
<feature type="signal peptide" evidence="2">
    <location>
        <begin position="1"/>
        <end position="20"/>
    </location>
</feature>
<proteinExistence type="predicted"/>
<evidence type="ECO:0008006" key="5">
    <source>
        <dbReference type="Google" id="ProtNLM"/>
    </source>
</evidence>